<sequence length="385" mass="39426">MARNPASAETRRPTARSGSAPGKLLPSDARKHHRSLILQHLFEDGSYSRADLARMTGLARVTVSDVVSDLLEAGLVLELGVRPGTHMGKPATLVGVNVAGGYAVCLDLSDDTVLRGALVDLAGTRVKTTEVDLDGAVGQAAVDKTIALARRLVETAPGRVLGIGVGTPGVVDLDGVVRRAPNLGWTNLDLRTEIEEALGHPTYVANDADTAALAEDTFGEGSGDGLLLVEIGHGVGAGILVDGALLRGPDGTAGEIGHVNVLADGPECSCGRRGCLEALVSAPRLRARIDGLSEAEAAGVLAAAGRQLGKILAPVTQALGLRDVVLSGPDELLNGPLLQAAESTVLALTRPFGDQHVRLRMSALGHDGVLAGAAAHVLGRELGLS</sequence>
<dbReference type="InterPro" id="IPR000600">
    <property type="entry name" value="ROK"/>
</dbReference>
<dbReference type="Proteomes" id="UP000561011">
    <property type="component" value="Unassembled WGS sequence"/>
</dbReference>
<dbReference type="InterPro" id="IPR043129">
    <property type="entry name" value="ATPase_NBD"/>
</dbReference>
<dbReference type="Gene3D" id="3.30.420.40">
    <property type="match status" value="2"/>
</dbReference>
<gene>
    <name evidence="3" type="ORF">HZZ10_00490</name>
</gene>
<dbReference type="PANTHER" id="PTHR18964">
    <property type="entry name" value="ROK (REPRESSOR, ORF, KINASE) FAMILY"/>
    <property type="match status" value="1"/>
</dbReference>
<proteinExistence type="inferred from homology"/>
<name>A0A853ESW7_9MICO</name>
<organism evidence="3 4">
    <name type="scientific">Sanguibacter inulinus</name>
    <dbReference type="NCBI Taxonomy" id="60922"/>
    <lineage>
        <taxon>Bacteria</taxon>
        <taxon>Bacillati</taxon>
        <taxon>Actinomycetota</taxon>
        <taxon>Actinomycetes</taxon>
        <taxon>Micrococcales</taxon>
        <taxon>Sanguibacteraceae</taxon>
        <taxon>Sanguibacter</taxon>
    </lineage>
</organism>
<dbReference type="EMBL" id="JACBYE010000001">
    <property type="protein sequence ID" value="NYS92018.1"/>
    <property type="molecule type" value="Genomic_DNA"/>
</dbReference>
<evidence type="ECO:0000256" key="2">
    <source>
        <dbReference type="SAM" id="MobiDB-lite"/>
    </source>
</evidence>
<accession>A0A853ESW7</accession>
<dbReference type="AlphaFoldDB" id="A0A853ESW7"/>
<evidence type="ECO:0000256" key="1">
    <source>
        <dbReference type="ARBA" id="ARBA00006479"/>
    </source>
</evidence>
<dbReference type="Pfam" id="PF00480">
    <property type="entry name" value="ROK"/>
    <property type="match status" value="1"/>
</dbReference>
<protein>
    <submittedName>
        <fullName evidence="3">ROK family transcriptional regulator</fullName>
    </submittedName>
</protein>
<dbReference type="SUPFAM" id="SSF46785">
    <property type="entry name" value="Winged helix' DNA-binding domain"/>
    <property type="match status" value="1"/>
</dbReference>
<dbReference type="InterPro" id="IPR036390">
    <property type="entry name" value="WH_DNA-bd_sf"/>
</dbReference>
<keyword evidence="4" id="KW-1185">Reference proteome</keyword>
<comment type="caution">
    <text evidence="3">The sequence shown here is derived from an EMBL/GenBank/DDBJ whole genome shotgun (WGS) entry which is preliminary data.</text>
</comment>
<dbReference type="SUPFAM" id="SSF53067">
    <property type="entry name" value="Actin-like ATPase domain"/>
    <property type="match status" value="1"/>
</dbReference>
<dbReference type="PANTHER" id="PTHR18964:SF149">
    <property type="entry name" value="BIFUNCTIONAL UDP-N-ACETYLGLUCOSAMINE 2-EPIMERASE_N-ACETYLMANNOSAMINE KINASE"/>
    <property type="match status" value="1"/>
</dbReference>
<reference evidence="3 4" key="1">
    <citation type="submission" date="2020-07" db="EMBL/GenBank/DDBJ databases">
        <title>MOT database genomes.</title>
        <authorList>
            <person name="Joseph S."/>
            <person name="Aduse-Opoku J."/>
            <person name="Hashim A."/>
            <person name="Wade W."/>
            <person name="Curtis M."/>
        </authorList>
    </citation>
    <scope>NUCLEOTIDE SEQUENCE [LARGE SCALE GENOMIC DNA]</scope>
    <source>
        <strain evidence="3 4">DSM 100099</strain>
    </source>
</reference>
<evidence type="ECO:0000313" key="4">
    <source>
        <dbReference type="Proteomes" id="UP000561011"/>
    </source>
</evidence>
<comment type="similarity">
    <text evidence="1">Belongs to the ROK (NagC/XylR) family.</text>
</comment>
<dbReference type="PROSITE" id="PS01125">
    <property type="entry name" value="ROK"/>
    <property type="match status" value="1"/>
</dbReference>
<feature type="region of interest" description="Disordered" evidence="2">
    <location>
        <begin position="1"/>
        <end position="26"/>
    </location>
</feature>
<dbReference type="RefSeq" id="WP_056134819.1">
    <property type="nucleotide sequence ID" value="NZ_JACBYE010000001.1"/>
</dbReference>
<dbReference type="Gene3D" id="1.10.10.10">
    <property type="entry name" value="Winged helix-like DNA-binding domain superfamily/Winged helix DNA-binding domain"/>
    <property type="match status" value="1"/>
</dbReference>
<dbReference type="InterPro" id="IPR036388">
    <property type="entry name" value="WH-like_DNA-bd_sf"/>
</dbReference>
<evidence type="ECO:0000313" key="3">
    <source>
        <dbReference type="EMBL" id="NYS92018.1"/>
    </source>
</evidence>
<dbReference type="InterPro" id="IPR049874">
    <property type="entry name" value="ROK_cs"/>
</dbReference>
<dbReference type="Pfam" id="PF13412">
    <property type="entry name" value="HTH_24"/>
    <property type="match status" value="1"/>
</dbReference>